<evidence type="ECO:0000313" key="3">
    <source>
        <dbReference type="Proteomes" id="UP000186955"/>
    </source>
</evidence>
<feature type="non-terminal residue" evidence="2">
    <location>
        <position position="65"/>
    </location>
</feature>
<dbReference type="STRING" id="1316194.A0A1Q5UDB8"/>
<gene>
    <name evidence="2" type="ORF">PENSUB_4122</name>
</gene>
<evidence type="ECO:0000259" key="1">
    <source>
        <dbReference type="PROSITE" id="PS50878"/>
    </source>
</evidence>
<dbReference type="InterPro" id="IPR043502">
    <property type="entry name" value="DNA/RNA_pol_sf"/>
</dbReference>
<dbReference type="InterPro" id="IPR053134">
    <property type="entry name" value="RNA-dir_DNA_polymerase"/>
</dbReference>
<dbReference type="EMBL" id="MNBE01000328">
    <property type="protein sequence ID" value="OKP10451.1"/>
    <property type="molecule type" value="Genomic_DNA"/>
</dbReference>
<dbReference type="PROSITE" id="PS50878">
    <property type="entry name" value="RT_POL"/>
    <property type="match status" value="1"/>
</dbReference>
<dbReference type="InterPro" id="IPR043128">
    <property type="entry name" value="Rev_trsase/Diguanyl_cyclase"/>
</dbReference>
<dbReference type="PANTHER" id="PTHR24559">
    <property type="entry name" value="TRANSPOSON TY3-I GAG-POL POLYPROTEIN"/>
    <property type="match status" value="1"/>
</dbReference>
<evidence type="ECO:0000313" key="2">
    <source>
        <dbReference type="EMBL" id="OKP10451.1"/>
    </source>
</evidence>
<comment type="caution">
    <text evidence="2">The sequence shown here is derived from an EMBL/GenBank/DDBJ whole genome shotgun (WGS) entry which is preliminary data.</text>
</comment>
<sequence length="65" mass="7322">MPFGLTNAPATFQNYIHVALHDILDTFAVAYLDDILIFSADRDSHTSHLHQVLERLQKAGLYAKP</sequence>
<dbReference type="Gene3D" id="3.30.70.270">
    <property type="match status" value="1"/>
</dbReference>
<dbReference type="Pfam" id="PF00078">
    <property type="entry name" value="RVT_1"/>
    <property type="match status" value="1"/>
</dbReference>
<name>A0A1Q5UDB8_9EURO</name>
<organism evidence="2 3">
    <name type="scientific">Penicillium subrubescens</name>
    <dbReference type="NCBI Taxonomy" id="1316194"/>
    <lineage>
        <taxon>Eukaryota</taxon>
        <taxon>Fungi</taxon>
        <taxon>Dikarya</taxon>
        <taxon>Ascomycota</taxon>
        <taxon>Pezizomycotina</taxon>
        <taxon>Eurotiomycetes</taxon>
        <taxon>Eurotiomycetidae</taxon>
        <taxon>Eurotiales</taxon>
        <taxon>Aspergillaceae</taxon>
        <taxon>Penicillium</taxon>
    </lineage>
</organism>
<reference evidence="2 3" key="1">
    <citation type="submission" date="2016-10" db="EMBL/GenBank/DDBJ databases">
        <title>Genome sequence of the ascomycete fungus Penicillium subrubescens.</title>
        <authorList>
            <person name="De Vries R.P."/>
            <person name="Peng M."/>
            <person name="Dilokpimol A."/>
            <person name="Hilden K."/>
            <person name="Makela M.R."/>
            <person name="Grigoriev I."/>
            <person name="Riley R."/>
            <person name="Granchi Z."/>
        </authorList>
    </citation>
    <scope>NUCLEOTIDE SEQUENCE [LARGE SCALE GENOMIC DNA]</scope>
    <source>
        <strain evidence="2 3">CBS 132785</strain>
    </source>
</reference>
<dbReference type="PANTHER" id="PTHR24559:SF444">
    <property type="entry name" value="REVERSE TRANSCRIPTASE DOMAIN-CONTAINING PROTEIN"/>
    <property type="match status" value="1"/>
</dbReference>
<proteinExistence type="predicted"/>
<keyword evidence="3" id="KW-1185">Reference proteome</keyword>
<dbReference type="SUPFAM" id="SSF56672">
    <property type="entry name" value="DNA/RNA polymerases"/>
    <property type="match status" value="1"/>
</dbReference>
<dbReference type="CDD" id="cd01647">
    <property type="entry name" value="RT_LTR"/>
    <property type="match status" value="1"/>
</dbReference>
<dbReference type="AlphaFoldDB" id="A0A1Q5UDB8"/>
<accession>A0A1Q5UDB8</accession>
<dbReference type="InterPro" id="IPR000477">
    <property type="entry name" value="RT_dom"/>
</dbReference>
<dbReference type="Proteomes" id="UP000186955">
    <property type="component" value="Unassembled WGS sequence"/>
</dbReference>
<feature type="domain" description="Reverse transcriptase" evidence="1">
    <location>
        <begin position="1"/>
        <end position="65"/>
    </location>
</feature>
<protein>
    <submittedName>
        <fullName evidence="2">Transposon Ty3-I Gag-Pol polyprotein</fullName>
    </submittedName>
</protein>